<dbReference type="EMBL" id="RCML01001852">
    <property type="protein sequence ID" value="KAG2960061.1"/>
    <property type="molecule type" value="Genomic_DNA"/>
</dbReference>
<accession>A0A8T1ERL2</accession>
<comment type="similarity">
    <text evidence="2">Belongs to the major facilitator superfamily. Proton-dependent oligopeptide transporter (POT/PTR) (TC 2.A.17) family.</text>
</comment>
<dbReference type="Pfam" id="PF00854">
    <property type="entry name" value="PTR2"/>
    <property type="match status" value="1"/>
</dbReference>
<feature type="transmembrane region" description="Helical" evidence="6">
    <location>
        <begin position="270"/>
        <end position="290"/>
    </location>
</feature>
<dbReference type="Pfam" id="PF13637">
    <property type="entry name" value="Ank_4"/>
    <property type="match status" value="1"/>
</dbReference>
<feature type="transmembrane region" description="Helical" evidence="6">
    <location>
        <begin position="216"/>
        <end position="238"/>
    </location>
</feature>
<keyword evidence="3 6" id="KW-0812">Transmembrane</keyword>
<reference evidence="7" key="1">
    <citation type="submission" date="2018-10" db="EMBL/GenBank/DDBJ databases">
        <title>Effector identification in a new, highly contiguous assembly of the strawberry crown rot pathogen Phytophthora cactorum.</title>
        <authorList>
            <person name="Armitage A.D."/>
            <person name="Nellist C.F."/>
            <person name="Bates H."/>
            <person name="Vickerstaff R.J."/>
            <person name="Harrison R.J."/>
        </authorList>
    </citation>
    <scope>NUCLEOTIDE SEQUENCE</scope>
    <source>
        <strain evidence="7">P415</strain>
    </source>
</reference>
<dbReference type="SUPFAM" id="SSF48403">
    <property type="entry name" value="Ankyrin repeat"/>
    <property type="match status" value="1"/>
</dbReference>
<comment type="caution">
    <text evidence="7">The sequence shown here is derived from an EMBL/GenBank/DDBJ whole genome shotgun (WGS) entry which is preliminary data.</text>
</comment>
<organism evidence="7 8">
    <name type="scientific">Phytophthora cactorum</name>
    <dbReference type="NCBI Taxonomy" id="29920"/>
    <lineage>
        <taxon>Eukaryota</taxon>
        <taxon>Sar</taxon>
        <taxon>Stramenopiles</taxon>
        <taxon>Oomycota</taxon>
        <taxon>Peronosporomycetes</taxon>
        <taxon>Peronosporales</taxon>
        <taxon>Peronosporaceae</taxon>
        <taxon>Phytophthora</taxon>
    </lineage>
</organism>
<evidence type="ECO:0000256" key="5">
    <source>
        <dbReference type="ARBA" id="ARBA00023136"/>
    </source>
</evidence>
<dbReference type="Proteomes" id="UP000697107">
    <property type="component" value="Unassembled WGS sequence"/>
</dbReference>
<evidence type="ECO:0000313" key="7">
    <source>
        <dbReference type="EMBL" id="KAG2960061.1"/>
    </source>
</evidence>
<feature type="transmembrane region" description="Helical" evidence="6">
    <location>
        <begin position="302"/>
        <end position="321"/>
    </location>
</feature>
<dbReference type="AlphaFoldDB" id="A0A8T1ERL2"/>
<protein>
    <recommendedName>
        <fullName evidence="9">Major facilitator superfamily domain</fullName>
    </recommendedName>
</protein>
<feature type="transmembrane region" description="Helical" evidence="6">
    <location>
        <begin position="528"/>
        <end position="550"/>
    </location>
</feature>
<dbReference type="InterPro" id="IPR000109">
    <property type="entry name" value="POT_fam"/>
</dbReference>
<dbReference type="Gene3D" id="1.25.40.20">
    <property type="entry name" value="Ankyrin repeat-containing domain"/>
    <property type="match status" value="2"/>
</dbReference>
<dbReference type="Gene3D" id="1.20.1250.20">
    <property type="entry name" value="MFS general substrate transporter like domains"/>
    <property type="match status" value="1"/>
</dbReference>
<dbReference type="VEuPathDB" id="FungiDB:PC110_g8257"/>
<name>A0A8T1ERL2_9STRA</name>
<evidence type="ECO:0000256" key="2">
    <source>
        <dbReference type="ARBA" id="ARBA00005982"/>
    </source>
</evidence>
<dbReference type="InterPro" id="IPR036259">
    <property type="entry name" value="MFS_trans_sf"/>
</dbReference>
<proteinExistence type="inferred from homology"/>
<feature type="transmembrane region" description="Helical" evidence="6">
    <location>
        <begin position="111"/>
        <end position="132"/>
    </location>
</feature>
<dbReference type="GO" id="GO:0016020">
    <property type="term" value="C:membrane"/>
    <property type="evidence" value="ECO:0007669"/>
    <property type="project" value="UniProtKB-SubCell"/>
</dbReference>
<feature type="transmembrane region" description="Helical" evidence="6">
    <location>
        <begin position="185"/>
        <end position="204"/>
    </location>
</feature>
<keyword evidence="5 6" id="KW-0472">Membrane</keyword>
<feature type="transmembrane region" description="Helical" evidence="6">
    <location>
        <begin position="562"/>
        <end position="581"/>
    </location>
</feature>
<dbReference type="InterPro" id="IPR002110">
    <property type="entry name" value="Ankyrin_rpt"/>
</dbReference>
<dbReference type="SUPFAM" id="SSF103473">
    <property type="entry name" value="MFS general substrate transporter"/>
    <property type="match status" value="2"/>
</dbReference>
<gene>
    <name evidence="7" type="ORF">PC118_g22708</name>
</gene>
<evidence type="ECO:0000256" key="4">
    <source>
        <dbReference type="ARBA" id="ARBA00022989"/>
    </source>
</evidence>
<feature type="transmembrane region" description="Helical" evidence="6">
    <location>
        <begin position="486"/>
        <end position="507"/>
    </location>
</feature>
<comment type="subcellular location">
    <subcellularLocation>
        <location evidence="1">Membrane</location>
        <topology evidence="1">Multi-pass membrane protein</topology>
    </subcellularLocation>
</comment>
<sequence>MSKLPSPILTPQLTPSVTGYINTKLWDERPARYAANVLKHVCLFLLILTACEEVTSFAIGQSLKNFFQKLGWSNKGSTSMKLTYDSFSQFMCIVAGYIADERLGKFKTLLSAATLDSFGLLFLVIAALPVVLDNHLGVSKAIFNIGLFLGVAVSQICLRSLVISYGGDQFSPAAPPSEKALFFSIQYWVANIGAFIGYAVFPSVSIHGFGAIPADYGYVSVYLVGFVMLVIFVGLLWATRKRYINVPPTKQSVALVIKIVLNHAKKNFNAQMVVLGTVLYIAAFLLNILASILSDHGEVGHNISYACGVMIVIATILWVYFGKSSEFMESAKDTVGGRFDPELVDGVKQVIRILPFNAFNVFWWVCQNQRGNNQSIVQQTDTRLGSGPFSSQMPGPTVQMFNPIGVLIFVPLMEKVVYPLYEKHAGKPASRYGKVLAGYCTAVVAMIWTGCYEIIRRSTSPLTYVDSTGVTQFMINDDGNQVMNDIPWWTAIPQYLLVALAGVMIAIPSYDINYSEVPQSMRSTSIALGFFVNSMGSTLLSIIVLLFGKYIPANLNNGHIEYMFFTLAAIMVVNIFFYVIVMNKMQLGMIPRVKKNGGKENDEETQRGAVENVDHEAVASDLRWVFRRHSGNREPSIVLSCVIAAVDGDVDLVRLLYEMLEVDALPALNSAAWNHQWEVVLWLVDNCELTDLTEAPYDHGIYVSPVEAGDLDMVKALFDRGLVEDPVIFLDSAASRGHVHIIKWLHEEKGVTDAGFGYVEAAKNGRLDVLKYLYEKKLVNSDLEEYLLDAAARGGSLRTVQWLHVNTQVRCSDCAMDEATSRGHFEMVQWASFQPYGRV</sequence>
<dbReference type="VEuPathDB" id="FungiDB:PC110_g8258"/>
<dbReference type="PANTHER" id="PTHR11654">
    <property type="entry name" value="OLIGOPEPTIDE TRANSPORTER-RELATED"/>
    <property type="match status" value="1"/>
</dbReference>
<dbReference type="InterPro" id="IPR036770">
    <property type="entry name" value="Ankyrin_rpt-contain_sf"/>
</dbReference>
<evidence type="ECO:0008006" key="9">
    <source>
        <dbReference type="Google" id="ProtNLM"/>
    </source>
</evidence>
<feature type="transmembrane region" description="Helical" evidence="6">
    <location>
        <begin position="141"/>
        <end position="165"/>
    </location>
</feature>
<keyword evidence="4 6" id="KW-1133">Transmembrane helix</keyword>
<evidence type="ECO:0000256" key="6">
    <source>
        <dbReference type="SAM" id="Phobius"/>
    </source>
</evidence>
<dbReference type="GO" id="GO:0022857">
    <property type="term" value="F:transmembrane transporter activity"/>
    <property type="evidence" value="ECO:0007669"/>
    <property type="project" value="InterPro"/>
</dbReference>
<evidence type="ECO:0000256" key="1">
    <source>
        <dbReference type="ARBA" id="ARBA00004141"/>
    </source>
</evidence>
<evidence type="ECO:0000313" key="8">
    <source>
        <dbReference type="Proteomes" id="UP000697107"/>
    </source>
</evidence>
<evidence type="ECO:0000256" key="3">
    <source>
        <dbReference type="ARBA" id="ARBA00022692"/>
    </source>
</evidence>